<comment type="caution">
    <text evidence="1">The sequence shown here is derived from an EMBL/GenBank/DDBJ whole genome shotgun (WGS) entry which is preliminary data.</text>
</comment>
<dbReference type="AlphaFoldDB" id="A0A0F9TPZ0"/>
<name>A0A0F9TPZ0_9ZZZZ</name>
<gene>
    <name evidence="1" type="ORF">LCGC14_0365140</name>
</gene>
<organism evidence="1">
    <name type="scientific">marine sediment metagenome</name>
    <dbReference type="NCBI Taxonomy" id="412755"/>
    <lineage>
        <taxon>unclassified sequences</taxon>
        <taxon>metagenomes</taxon>
        <taxon>ecological metagenomes</taxon>
    </lineage>
</organism>
<proteinExistence type="predicted"/>
<accession>A0A0F9TPZ0</accession>
<dbReference type="EMBL" id="LAZR01000286">
    <property type="protein sequence ID" value="KKN77022.1"/>
    <property type="molecule type" value="Genomic_DNA"/>
</dbReference>
<protein>
    <submittedName>
        <fullName evidence="1">Uncharacterized protein</fullName>
    </submittedName>
</protein>
<evidence type="ECO:0000313" key="1">
    <source>
        <dbReference type="EMBL" id="KKN77022.1"/>
    </source>
</evidence>
<sequence>MKSKGISEKHKELKRKIREQMLVNPILKRDYAKLGECWSILNTIKNDNITSMLIEIEHLIGKDACLKVWNEHHSYK</sequence>
<reference evidence="1" key="1">
    <citation type="journal article" date="2015" name="Nature">
        <title>Complex archaea that bridge the gap between prokaryotes and eukaryotes.</title>
        <authorList>
            <person name="Spang A."/>
            <person name="Saw J.H."/>
            <person name="Jorgensen S.L."/>
            <person name="Zaremba-Niedzwiedzka K."/>
            <person name="Martijn J."/>
            <person name="Lind A.E."/>
            <person name="van Eijk R."/>
            <person name="Schleper C."/>
            <person name="Guy L."/>
            <person name="Ettema T.J."/>
        </authorList>
    </citation>
    <scope>NUCLEOTIDE SEQUENCE</scope>
</reference>